<accession>A0A4W3JFZ9</accession>
<protein>
    <submittedName>
        <fullName evidence="1">Uncharacterized protein</fullName>
    </submittedName>
</protein>
<reference evidence="2" key="3">
    <citation type="journal article" date="2014" name="Nature">
        <title>Elephant shark genome provides unique insights into gnathostome evolution.</title>
        <authorList>
            <consortium name="International Elephant Shark Genome Sequencing Consortium"/>
            <person name="Venkatesh B."/>
            <person name="Lee A.P."/>
            <person name="Ravi V."/>
            <person name="Maurya A.K."/>
            <person name="Lian M.M."/>
            <person name="Swann J.B."/>
            <person name="Ohta Y."/>
            <person name="Flajnik M.F."/>
            <person name="Sutoh Y."/>
            <person name="Kasahara M."/>
            <person name="Hoon S."/>
            <person name="Gangu V."/>
            <person name="Roy S.W."/>
            <person name="Irimia M."/>
            <person name="Korzh V."/>
            <person name="Kondrychyn I."/>
            <person name="Lim Z.W."/>
            <person name="Tay B.H."/>
            <person name="Tohari S."/>
            <person name="Kong K.W."/>
            <person name="Ho S."/>
            <person name="Lorente-Galdos B."/>
            <person name="Quilez J."/>
            <person name="Marques-Bonet T."/>
            <person name="Raney B.J."/>
            <person name="Ingham P.W."/>
            <person name="Tay A."/>
            <person name="Hillier L.W."/>
            <person name="Minx P."/>
            <person name="Boehm T."/>
            <person name="Wilson R.K."/>
            <person name="Brenner S."/>
            <person name="Warren W.C."/>
        </authorList>
    </citation>
    <scope>NUCLEOTIDE SEQUENCE [LARGE SCALE GENOMIC DNA]</scope>
</reference>
<evidence type="ECO:0000313" key="1">
    <source>
        <dbReference type="Ensembl" id="ENSCMIP00000031160.1"/>
    </source>
</evidence>
<dbReference type="Proteomes" id="UP000314986">
    <property type="component" value="Unassembled WGS sequence"/>
</dbReference>
<organism evidence="1 2">
    <name type="scientific">Callorhinchus milii</name>
    <name type="common">Ghost shark</name>
    <dbReference type="NCBI Taxonomy" id="7868"/>
    <lineage>
        <taxon>Eukaryota</taxon>
        <taxon>Metazoa</taxon>
        <taxon>Chordata</taxon>
        <taxon>Craniata</taxon>
        <taxon>Vertebrata</taxon>
        <taxon>Chondrichthyes</taxon>
        <taxon>Holocephali</taxon>
        <taxon>Chimaeriformes</taxon>
        <taxon>Callorhinchidae</taxon>
        <taxon>Callorhinchus</taxon>
    </lineage>
</organism>
<reference evidence="2" key="1">
    <citation type="journal article" date="2006" name="Science">
        <title>Ancient noncoding elements conserved in the human genome.</title>
        <authorList>
            <person name="Venkatesh B."/>
            <person name="Kirkness E.F."/>
            <person name="Loh Y.H."/>
            <person name="Halpern A.L."/>
            <person name="Lee A.P."/>
            <person name="Johnson J."/>
            <person name="Dandona N."/>
            <person name="Viswanathan L.D."/>
            <person name="Tay A."/>
            <person name="Venter J.C."/>
            <person name="Strausberg R.L."/>
            <person name="Brenner S."/>
        </authorList>
    </citation>
    <scope>NUCLEOTIDE SEQUENCE [LARGE SCALE GENOMIC DNA]</scope>
</reference>
<reference evidence="2" key="2">
    <citation type="journal article" date="2007" name="PLoS Biol.">
        <title>Survey sequencing and comparative analysis of the elephant shark (Callorhinchus milii) genome.</title>
        <authorList>
            <person name="Venkatesh B."/>
            <person name="Kirkness E.F."/>
            <person name="Loh Y.H."/>
            <person name="Halpern A.L."/>
            <person name="Lee A.P."/>
            <person name="Johnson J."/>
            <person name="Dandona N."/>
            <person name="Viswanathan L.D."/>
            <person name="Tay A."/>
            <person name="Venter J.C."/>
            <person name="Strausberg R.L."/>
            <person name="Brenner S."/>
        </authorList>
    </citation>
    <scope>NUCLEOTIDE SEQUENCE [LARGE SCALE GENOMIC DNA]</scope>
</reference>
<dbReference type="InParanoid" id="A0A4W3JFZ9"/>
<keyword evidence="2" id="KW-1185">Reference proteome</keyword>
<proteinExistence type="predicted"/>
<dbReference type="Ensembl" id="ENSCMIT00000031635.1">
    <property type="protein sequence ID" value="ENSCMIP00000031160.1"/>
    <property type="gene ID" value="ENSCMIG00000013394.1"/>
</dbReference>
<reference evidence="1" key="4">
    <citation type="submission" date="2025-08" db="UniProtKB">
        <authorList>
            <consortium name="Ensembl"/>
        </authorList>
    </citation>
    <scope>IDENTIFICATION</scope>
</reference>
<evidence type="ECO:0000313" key="2">
    <source>
        <dbReference type="Proteomes" id="UP000314986"/>
    </source>
</evidence>
<sequence length="134" mass="15161">MSPIQNNMRVTVHVEKRNVNLFHIVLRYVNTESAPVYGRVTTYQARQSTVSPQTKEVLFAPTKKPAFATVSGNSYADPFSLTPGTWIVNIVAEGVLLVRFVCDIKKNSYIRCMFFLNCNTSDFGLFNNNYNPCI</sequence>
<dbReference type="AlphaFoldDB" id="A0A4W3JFZ9"/>
<reference evidence="1" key="5">
    <citation type="submission" date="2025-09" db="UniProtKB">
        <authorList>
            <consortium name="Ensembl"/>
        </authorList>
    </citation>
    <scope>IDENTIFICATION</scope>
</reference>
<name>A0A4W3JFZ9_CALMI</name>
<dbReference type="STRING" id="7868.ENSCMIP00000031160"/>